<accession>A0A521D036</accession>
<proteinExistence type="predicted"/>
<evidence type="ECO:0000313" key="4">
    <source>
        <dbReference type="Proteomes" id="UP000315971"/>
    </source>
</evidence>
<organism evidence="3 4">
    <name type="scientific">Solitalea koreensis</name>
    <dbReference type="NCBI Taxonomy" id="543615"/>
    <lineage>
        <taxon>Bacteria</taxon>
        <taxon>Pseudomonadati</taxon>
        <taxon>Bacteroidota</taxon>
        <taxon>Sphingobacteriia</taxon>
        <taxon>Sphingobacteriales</taxon>
        <taxon>Sphingobacteriaceae</taxon>
        <taxon>Solitalea</taxon>
    </lineage>
</organism>
<evidence type="ECO:0000259" key="2">
    <source>
        <dbReference type="Pfam" id="PF18962"/>
    </source>
</evidence>
<dbReference type="Pfam" id="PF18962">
    <property type="entry name" value="Por_Secre_tail"/>
    <property type="match status" value="1"/>
</dbReference>
<keyword evidence="4" id="KW-1185">Reference proteome</keyword>
<dbReference type="EMBL" id="FXSZ01000005">
    <property type="protein sequence ID" value="SMO65044.1"/>
    <property type="molecule type" value="Genomic_DNA"/>
</dbReference>
<protein>
    <submittedName>
        <fullName evidence="3">Por secretion system C-terminal sorting domain-containing protein</fullName>
    </submittedName>
</protein>
<reference evidence="3 4" key="1">
    <citation type="submission" date="2017-05" db="EMBL/GenBank/DDBJ databases">
        <authorList>
            <person name="Varghese N."/>
            <person name="Submissions S."/>
        </authorList>
    </citation>
    <scope>NUCLEOTIDE SEQUENCE [LARGE SCALE GENOMIC DNA]</scope>
    <source>
        <strain evidence="3 4">DSM 21342</strain>
    </source>
</reference>
<gene>
    <name evidence="3" type="ORF">SAMN06265350_10580</name>
</gene>
<dbReference type="OrthoDB" id="1523755at2"/>
<evidence type="ECO:0000256" key="1">
    <source>
        <dbReference type="SAM" id="SignalP"/>
    </source>
</evidence>
<feature type="chain" id="PRO_5022214350" evidence="1">
    <location>
        <begin position="25"/>
        <end position="188"/>
    </location>
</feature>
<dbReference type="NCBIfam" id="TIGR04183">
    <property type="entry name" value="Por_Secre_tail"/>
    <property type="match status" value="1"/>
</dbReference>
<feature type="signal peptide" evidence="1">
    <location>
        <begin position="1"/>
        <end position="24"/>
    </location>
</feature>
<dbReference type="InterPro" id="IPR026444">
    <property type="entry name" value="Secre_tail"/>
</dbReference>
<dbReference type="RefSeq" id="WP_142603600.1">
    <property type="nucleotide sequence ID" value="NZ_FXSZ01000005.1"/>
</dbReference>
<keyword evidence="1" id="KW-0732">Signal</keyword>
<sequence length="188" mass="20647">MMKLYARKITLSLLCATLTLAAMADGIGASGFHFATFQKGLTDTLSTFSKNVLSDRKPKTGLKTTPLTFSISKFLYNTKTVTPPTSGNSRSIMFADNDDQRSVFDVKVFQGPINDGLTISYNLKKENTVTIKLMDLLGNEVLTLMPQQHIGAGLKETTYNLSNSLSKGYYFIRVIVGGESITKRISIL</sequence>
<feature type="domain" description="Secretion system C-terminal sorting" evidence="2">
    <location>
        <begin position="112"/>
        <end position="187"/>
    </location>
</feature>
<dbReference type="AlphaFoldDB" id="A0A521D036"/>
<evidence type="ECO:0000313" key="3">
    <source>
        <dbReference type="EMBL" id="SMO65044.1"/>
    </source>
</evidence>
<dbReference type="Proteomes" id="UP000315971">
    <property type="component" value="Unassembled WGS sequence"/>
</dbReference>
<name>A0A521D036_9SPHI</name>